<keyword evidence="14 18" id="KW-0067">ATP-binding</keyword>
<evidence type="ECO:0000256" key="1">
    <source>
        <dbReference type="ARBA" id="ARBA00001946"/>
    </source>
</evidence>
<keyword evidence="10" id="KW-0479">Metal-binding</keyword>
<dbReference type="PANTHER" id="PTHR45723">
    <property type="entry name" value="SERINE/THREONINE-PROTEIN KINASE RIO1"/>
    <property type="match status" value="1"/>
</dbReference>
<dbReference type="SMART" id="SM00090">
    <property type="entry name" value="RIO"/>
    <property type="match status" value="1"/>
</dbReference>
<evidence type="ECO:0000256" key="14">
    <source>
        <dbReference type="ARBA" id="ARBA00022840"/>
    </source>
</evidence>
<evidence type="ECO:0000256" key="16">
    <source>
        <dbReference type="ARBA" id="ARBA00047899"/>
    </source>
</evidence>
<dbReference type="InParanoid" id="A0A163MCD2"/>
<evidence type="ECO:0000259" key="23">
    <source>
        <dbReference type="SMART" id="SM00090"/>
    </source>
</evidence>
<evidence type="ECO:0000256" key="19">
    <source>
        <dbReference type="PIRSR" id="PIRSR038147-1"/>
    </source>
</evidence>
<feature type="region of interest" description="Disordered" evidence="22">
    <location>
        <begin position="153"/>
        <end position="173"/>
    </location>
</feature>
<accession>A0A163MCD2</accession>
<feature type="binding site" evidence="20">
    <location>
        <position position="224"/>
    </location>
    <ligand>
        <name>ATP</name>
        <dbReference type="ChEBI" id="CHEBI:30616"/>
    </ligand>
</feature>
<feature type="active site" description="4-aspartylphosphate intermediate" evidence="19">
    <location>
        <position position="358"/>
    </location>
</feature>
<dbReference type="EMBL" id="LT554135">
    <property type="protein sequence ID" value="SAM03429.1"/>
    <property type="molecule type" value="Genomic_DNA"/>
</dbReference>
<evidence type="ECO:0000256" key="2">
    <source>
        <dbReference type="ARBA" id="ARBA00004496"/>
    </source>
</evidence>
<dbReference type="Pfam" id="PF01163">
    <property type="entry name" value="RIO1"/>
    <property type="match status" value="1"/>
</dbReference>
<comment type="subcellular location">
    <subcellularLocation>
        <location evidence="2">Cytoplasm</location>
    </subcellularLocation>
</comment>
<dbReference type="InterPro" id="IPR018935">
    <property type="entry name" value="RIO_kinase_CS"/>
</dbReference>
<comment type="similarity">
    <text evidence="3 18">Belongs to the protein kinase superfamily. RIO-type Ser/Thr kinase family.</text>
</comment>
<dbReference type="FunCoup" id="A0A163MCD2">
    <property type="interactions" value="1091"/>
</dbReference>
<organism evidence="24">
    <name type="scientific">Absidia glauca</name>
    <name type="common">Pin mould</name>
    <dbReference type="NCBI Taxonomy" id="4829"/>
    <lineage>
        <taxon>Eukaryota</taxon>
        <taxon>Fungi</taxon>
        <taxon>Fungi incertae sedis</taxon>
        <taxon>Mucoromycota</taxon>
        <taxon>Mucoromycotina</taxon>
        <taxon>Mucoromycetes</taxon>
        <taxon>Mucorales</taxon>
        <taxon>Cunninghamellaceae</taxon>
        <taxon>Absidia</taxon>
    </lineage>
</organism>
<dbReference type="PROSITE" id="PS01245">
    <property type="entry name" value="RIO1"/>
    <property type="match status" value="1"/>
</dbReference>
<keyword evidence="11 18" id="KW-0547">Nucleotide-binding</keyword>
<sequence length="606" mass="69555">MSLEFAKEEVYDYEDTYGDHYDEDEDDYDDYLEDELNDADMWDSATGDFTKQYNKLKQQVAPTMQASNQPAPAVNSKKVIQPTTMTVTPLDATNDAPDNDKKLVKAPAQVEAKKKMLDSQIETLGRFASRIHVDQEYAPAPRITSSVASDIKLSSKKASGEKNNQKDKADRATVEQVLDPRTRIILFKMLNRGIFYEINGCISTGKEANVYHASTEDGQHRAIKVYKTSILTFKDRDRYVTGEYRFRHGYSKSNPRKMVKVWAEKEMRNLRRIHAAGIPSPEALVLRMHVLVMEFLGDKNGWAYPRLKDAQIEASRYPKLYYQLIKNVRTMYQVCRLVHADLSEYNILYHSRTLYIIDVSQSVEHDHPHASDFLRKDLANVTDYFSKKGVRVMSLMDLFQFVTDASYGNEEQVVDDVLEKIQMKMNADPEKERNTREEDIFMKSYIPQTLNEVIDVERDTLLIAEGEGKDLVYSNLLGQSSLGLPAPAKKVIEEPTLPSVEKLTLKNDEKPATTDADSDDEDNDDEDNDDDDDDDDDDDSDGDDDDDDDDEKGRAKKQPKGKKNEDKDSKKERKQKAKEEAREKRKTKLPKAEKKRKIKTSRNKKK</sequence>
<proteinExistence type="inferred from homology"/>
<dbReference type="AlphaFoldDB" id="A0A163MCD2"/>
<dbReference type="GO" id="GO:0042254">
    <property type="term" value="P:ribosome biogenesis"/>
    <property type="evidence" value="ECO:0007669"/>
    <property type="project" value="UniProtKB-KW"/>
</dbReference>
<evidence type="ECO:0000256" key="3">
    <source>
        <dbReference type="ARBA" id="ARBA00009196"/>
    </source>
</evidence>
<evidence type="ECO:0000256" key="12">
    <source>
        <dbReference type="ARBA" id="ARBA00022777"/>
    </source>
</evidence>
<evidence type="ECO:0000256" key="4">
    <source>
        <dbReference type="ARBA" id="ARBA00012513"/>
    </source>
</evidence>
<feature type="binding site" evidence="20">
    <location>
        <position position="296"/>
    </location>
    <ligand>
        <name>ATP</name>
        <dbReference type="ChEBI" id="CHEBI:30616"/>
    </ligand>
</feature>
<feature type="binding site" evidence="21">
    <location>
        <position position="346"/>
    </location>
    <ligand>
        <name>Mg(2+)</name>
        <dbReference type="ChEBI" id="CHEBI:18420"/>
    </ligand>
</feature>
<feature type="domain" description="RIO kinase" evidence="23">
    <location>
        <begin position="167"/>
        <end position="404"/>
    </location>
</feature>
<dbReference type="FunFam" id="3.30.200.20:FF:000148">
    <property type="entry name" value="Serine/threonine-protein kinase RIO1"/>
    <property type="match status" value="1"/>
</dbReference>
<dbReference type="GO" id="GO:0005524">
    <property type="term" value="F:ATP binding"/>
    <property type="evidence" value="ECO:0007669"/>
    <property type="project" value="UniProtKB-KW"/>
</dbReference>
<evidence type="ECO:0000256" key="7">
    <source>
        <dbReference type="ARBA" id="ARBA00022517"/>
    </source>
</evidence>
<evidence type="ECO:0000256" key="17">
    <source>
        <dbReference type="ARBA" id="ARBA00048679"/>
    </source>
</evidence>
<keyword evidence="8 18" id="KW-0723">Serine/threonine-protein kinase</keyword>
<dbReference type="GO" id="GO:0106310">
    <property type="term" value="F:protein serine kinase activity"/>
    <property type="evidence" value="ECO:0007669"/>
    <property type="project" value="RHEA"/>
</dbReference>
<dbReference type="InterPro" id="IPR000687">
    <property type="entry name" value="RIO_kinase"/>
</dbReference>
<evidence type="ECO:0000313" key="25">
    <source>
        <dbReference type="Proteomes" id="UP000078561"/>
    </source>
</evidence>
<feature type="active site" description="4-aspartylphosphate intermediate" evidence="19">
    <location>
        <position position="341"/>
    </location>
</feature>
<evidence type="ECO:0000256" key="5">
    <source>
        <dbReference type="ARBA" id="ARBA00016038"/>
    </source>
</evidence>
<feature type="compositionally biased region" description="Basic and acidic residues" evidence="22">
    <location>
        <begin position="158"/>
        <end position="173"/>
    </location>
</feature>
<dbReference type="InterPro" id="IPR018934">
    <property type="entry name" value="RIO_dom"/>
</dbReference>
<dbReference type="OrthoDB" id="205248at2759"/>
<feature type="compositionally biased region" description="Basic and acidic residues" evidence="22">
    <location>
        <begin position="503"/>
        <end position="512"/>
    </location>
</feature>
<dbReference type="GO" id="GO:0046872">
    <property type="term" value="F:metal ion binding"/>
    <property type="evidence" value="ECO:0007669"/>
    <property type="project" value="UniProtKB-KW"/>
</dbReference>
<comment type="cofactor">
    <cofactor evidence="1 21">
        <name>Mg(2+)</name>
        <dbReference type="ChEBI" id="CHEBI:18420"/>
    </cofactor>
</comment>
<dbReference type="Gene3D" id="1.10.510.10">
    <property type="entry name" value="Transferase(Phosphotransferase) domain 1"/>
    <property type="match status" value="1"/>
</dbReference>
<feature type="compositionally biased region" description="Acidic residues" evidence="22">
    <location>
        <begin position="516"/>
        <end position="550"/>
    </location>
</feature>
<dbReference type="SUPFAM" id="SSF56112">
    <property type="entry name" value="Protein kinase-like (PK-like)"/>
    <property type="match status" value="1"/>
</dbReference>
<dbReference type="InterPro" id="IPR017407">
    <property type="entry name" value="Ser/Thr_kinase_Rio1"/>
</dbReference>
<comment type="catalytic activity">
    <reaction evidence="17 18">
        <text>L-seryl-[protein] + ATP = O-phospho-L-seryl-[protein] + ADP + H(+)</text>
        <dbReference type="Rhea" id="RHEA:17989"/>
        <dbReference type="Rhea" id="RHEA-COMP:9863"/>
        <dbReference type="Rhea" id="RHEA-COMP:11604"/>
        <dbReference type="ChEBI" id="CHEBI:15378"/>
        <dbReference type="ChEBI" id="CHEBI:29999"/>
        <dbReference type="ChEBI" id="CHEBI:30616"/>
        <dbReference type="ChEBI" id="CHEBI:83421"/>
        <dbReference type="ChEBI" id="CHEBI:456216"/>
        <dbReference type="EC" id="2.7.11.1"/>
    </reaction>
</comment>
<evidence type="ECO:0000256" key="11">
    <source>
        <dbReference type="ARBA" id="ARBA00022741"/>
    </source>
</evidence>
<dbReference type="GO" id="GO:0004674">
    <property type="term" value="F:protein serine/threonine kinase activity"/>
    <property type="evidence" value="ECO:0007669"/>
    <property type="project" value="UniProtKB-KW"/>
</dbReference>
<feature type="compositionally biased region" description="Basic residues" evidence="22">
    <location>
        <begin position="584"/>
        <end position="606"/>
    </location>
</feature>
<reference evidence="24" key="1">
    <citation type="submission" date="2016-04" db="EMBL/GenBank/DDBJ databases">
        <authorList>
            <person name="Evans L.H."/>
            <person name="Alamgir A."/>
            <person name="Owens N."/>
            <person name="Weber N.D."/>
            <person name="Virtaneva K."/>
            <person name="Barbian K."/>
            <person name="Babar A."/>
            <person name="Rosenke K."/>
        </authorList>
    </citation>
    <scope>NUCLEOTIDE SEQUENCE [LARGE SCALE GENOMIC DNA]</scope>
    <source>
        <strain evidence="24">CBS 101.48</strain>
    </source>
</reference>
<dbReference type="SUPFAM" id="SSF48371">
    <property type="entry name" value="ARM repeat"/>
    <property type="match status" value="1"/>
</dbReference>
<feature type="binding site" evidence="21">
    <location>
        <position position="358"/>
    </location>
    <ligand>
        <name>Mg(2+)</name>
        <dbReference type="ChEBI" id="CHEBI:18420"/>
    </ligand>
</feature>
<evidence type="ECO:0000256" key="13">
    <source>
        <dbReference type="ARBA" id="ARBA00022801"/>
    </source>
</evidence>
<evidence type="ECO:0000256" key="18">
    <source>
        <dbReference type="PIRNR" id="PIRNR038147"/>
    </source>
</evidence>
<name>A0A163MCD2_ABSGL</name>
<dbReference type="GO" id="GO:0016787">
    <property type="term" value="F:hydrolase activity"/>
    <property type="evidence" value="ECO:0007669"/>
    <property type="project" value="UniProtKB-KW"/>
</dbReference>
<dbReference type="CDD" id="cd05147">
    <property type="entry name" value="RIO1_euk"/>
    <property type="match status" value="1"/>
</dbReference>
<evidence type="ECO:0000313" key="24">
    <source>
        <dbReference type="EMBL" id="SAM03429.1"/>
    </source>
</evidence>
<keyword evidence="7" id="KW-0690">Ribosome biogenesis</keyword>
<keyword evidence="12 18" id="KW-0418">Kinase</keyword>
<dbReference type="InterPro" id="IPR051272">
    <property type="entry name" value="RIO-type_Ser/Thr_kinase"/>
</dbReference>
<dbReference type="PIRSF" id="PIRSF038147">
    <property type="entry name" value="Ser/Thr_PK_RIO1"/>
    <property type="match status" value="1"/>
</dbReference>
<evidence type="ECO:0000256" key="15">
    <source>
        <dbReference type="ARBA" id="ARBA00022842"/>
    </source>
</evidence>
<evidence type="ECO:0000256" key="8">
    <source>
        <dbReference type="ARBA" id="ARBA00022527"/>
    </source>
</evidence>
<dbReference type="OMA" id="HPMSLDF"/>
<dbReference type="InterPro" id="IPR011009">
    <property type="entry name" value="Kinase-like_dom_sf"/>
</dbReference>
<protein>
    <recommendedName>
        <fullName evidence="5 18">Serine/threonine-protein kinase RIO1</fullName>
        <ecNumber evidence="4 18">2.7.11.1</ecNumber>
    </recommendedName>
</protein>
<dbReference type="EC" id="2.7.11.1" evidence="4 18"/>
<feature type="region of interest" description="Disordered" evidence="22">
    <location>
        <begin position="500"/>
        <end position="606"/>
    </location>
</feature>
<dbReference type="Proteomes" id="UP000078561">
    <property type="component" value="Unassembled WGS sequence"/>
</dbReference>
<evidence type="ECO:0000256" key="6">
    <source>
        <dbReference type="ARBA" id="ARBA00022490"/>
    </source>
</evidence>
<evidence type="ECO:0000256" key="9">
    <source>
        <dbReference type="ARBA" id="ARBA00022679"/>
    </source>
</evidence>
<feature type="compositionally biased region" description="Basic and acidic residues" evidence="22">
    <location>
        <begin position="562"/>
        <end position="583"/>
    </location>
</feature>
<dbReference type="GO" id="GO:0005737">
    <property type="term" value="C:cytoplasm"/>
    <property type="evidence" value="ECO:0007669"/>
    <property type="project" value="UniProtKB-SubCell"/>
</dbReference>
<keyword evidence="9 18" id="KW-0808">Transferase</keyword>
<dbReference type="InterPro" id="IPR016024">
    <property type="entry name" value="ARM-type_fold"/>
</dbReference>
<keyword evidence="13" id="KW-0378">Hydrolase</keyword>
<gene>
    <name evidence="24" type="primary">ABSGL_09258.1 scaffold 10873</name>
</gene>
<evidence type="ECO:0000256" key="10">
    <source>
        <dbReference type="ARBA" id="ARBA00022723"/>
    </source>
</evidence>
<comment type="catalytic activity">
    <reaction evidence="16 18">
        <text>L-threonyl-[protein] + ATP = O-phospho-L-threonyl-[protein] + ADP + H(+)</text>
        <dbReference type="Rhea" id="RHEA:46608"/>
        <dbReference type="Rhea" id="RHEA-COMP:11060"/>
        <dbReference type="Rhea" id="RHEA-COMP:11605"/>
        <dbReference type="ChEBI" id="CHEBI:15378"/>
        <dbReference type="ChEBI" id="CHEBI:30013"/>
        <dbReference type="ChEBI" id="CHEBI:30616"/>
        <dbReference type="ChEBI" id="CHEBI:61977"/>
        <dbReference type="ChEBI" id="CHEBI:456216"/>
        <dbReference type="EC" id="2.7.11.1"/>
    </reaction>
</comment>
<keyword evidence="25" id="KW-1185">Reference proteome</keyword>
<evidence type="ECO:0000256" key="20">
    <source>
        <dbReference type="PIRSR" id="PIRSR038147-2"/>
    </source>
</evidence>
<evidence type="ECO:0000256" key="21">
    <source>
        <dbReference type="PIRSR" id="PIRSR038147-3"/>
    </source>
</evidence>
<dbReference type="Gene3D" id="3.30.200.20">
    <property type="entry name" value="Phosphorylase Kinase, domain 1"/>
    <property type="match status" value="1"/>
</dbReference>
<evidence type="ECO:0000256" key="22">
    <source>
        <dbReference type="SAM" id="MobiDB-lite"/>
    </source>
</evidence>
<keyword evidence="15" id="KW-0460">Magnesium</keyword>
<keyword evidence="6" id="KW-0963">Cytoplasm</keyword>
<dbReference type="STRING" id="4829.A0A163MCD2"/>